<dbReference type="EMBL" id="CP116968">
    <property type="protein sequence ID" value="WNM60307.1"/>
    <property type="molecule type" value="Genomic_DNA"/>
</dbReference>
<feature type="signal peptide" evidence="2">
    <location>
        <begin position="1"/>
        <end position="19"/>
    </location>
</feature>
<dbReference type="SUPFAM" id="SSF49363">
    <property type="entry name" value="Purple acid phosphatase, N-terminal domain"/>
    <property type="match status" value="1"/>
</dbReference>
<dbReference type="Gene3D" id="3.60.21.10">
    <property type="match status" value="1"/>
</dbReference>
<feature type="domain" description="PKD" evidence="3">
    <location>
        <begin position="1186"/>
        <end position="1263"/>
    </location>
</feature>
<evidence type="ECO:0000256" key="2">
    <source>
        <dbReference type="SAM" id="SignalP"/>
    </source>
</evidence>
<dbReference type="KEGG" id="nneo:PQG83_11085"/>
<keyword evidence="1 2" id="KW-0732">Signal</keyword>
<evidence type="ECO:0000313" key="5">
    <source>
        <dbReference type="EMBL" id="WNM60307.1"/>
    </source>
</evidence>
<dbReference type="InterPro" id="IPR022409">
    <property type="entry name" value="PKD/Chitinase_dom"/>
</dbReference>
<proteinExistence type="predicted"/>
<feature type="chain" id="PRO_5041663683" evidence="2">
    <location>
        <begin position="20"/>
        <end position="1410"/>
    </location>
</feature>
<feature type="domain" description="PKD" evidence="3">
    <location>
        <begin position="941"/>
        <end position="1018"/>
    </location>
</feature>
<keyword evidence="6" id="KW-1185">Reference proteome</keyword>
<dbReference type="PANTHER" id="PTHR22953">
    <property type="entry name" value="ACID PHOSPHATASE RELATED"/>
    <property type="match status" value="1"/>
</dbReference>
<gene>
    <name evidence="5" type="ORF">PQG83_11085</name>
</gene>
<feature type="domain" description="PKD" evidence="3">
    <location>
        <begin position="619"/>
        <end position="698"/>
    </location>
</feature>
<dbReference type="InterPro" id="IPR004843">
    <property type="entry name" value="Calcineurin-like_PHP"/>
</dbReference>
<dbReference type="PANTHER" id="PTHR22953:SF153">
    <property type="entry name" value="PURPLE ACID PHOSPHATASE"/>
    <property type="match status" value="1"/>
</dbReference>
<dbReference type="SUPFAM" id="SSF49299">
    <property type="entry name" value="PKD domain"/>
    <property type="match status" value="3"/>
</dbReference>
<evidence type="ECO:0000259" key="3">
    <source>
        <dbReference type="PROSITE" id="PS50093"/>
    </source>
</evidence>
<sequence>MSLSCALFVLVATVVPAAAAVVRQPYLQLVTPTSITIIWRTDLNSADNSQVKYGTASGSLTQTATGTAVTRTGLNVKDHIVTITGLTAATKYFYNVGTATDGIQGGGTTNHFFLTAPPVGSATPFRAWVLGDSGNASVNQRNVRDAMLTETTLNPPTPNLILHMGDIAYESGTDAEFTSKHFAIYQDILRQTPLWPTLGNHEALSVTTSLGIGPYYEAHVLPTSGQAGGVASGTEAYYAFDYANVHFIVLDSMDSSRAPGSPMVTWLQNDLASTGQEWVIAFWHHPPYSKGHDSDNAADSGGRLVDMREKILPILEAGGVDLVLAGHSHAYERSYLLDGAYGYGTAPNFATPSFNTLQADGHILDAGNGNPSGTGAYQKSAGGVSHEGTVYVVAGHGGKSIETNTGSHPVMTVVDLAYGSVLLDITGSSLTFRNLRAGGAITDTVAIQKNQPPPSPLTISNLTVASGQSYVVPASGLQAGSTVYIDRGYTFTTVPASVQGATYIRTANNDKTATTATFLSFTVNQPVSVSVAHDVRLTPKPSWLSTFTDTGINLVTSDTTLRLFARSFPAGTITLGGNASGGSGSMYSVIVQPQGGGGPVNQAPNGVINTPTGAQTIQVGQTVTFTGTGTDPEPNLPLTHRWTFGAGSGIADRTVEDPGAITFTTAGVFTVTYTVTDGLGLADPTPATVQVTVQTQGTGFTAYNDLAWGTGQLETNITKFTSPVGNSGLPSSGILKDFTTGLNTGVTLTVTGGEFIGSGQATQGANPTEGDAFTIFNGKVSTLGVISYVDQVANSLLLAFNGLNPSKTYDLSFFAHRDSYGWDRASLVTLSGQDAFTNTSSVASDNPSEVGGVIFSGPSDTSTRLPADNDKGYVARFSNIAPGSDGKVVLTISFDGNVASQYTGKYGSAIRLMESGDGGGPVNQAPNGVINTPTGAQTIQVGQTVTFTGTGTDPEPNLPLTHRWTFGAGSGIADRTVEDPGAITFTTAGVFTVTYTVTDGLGLADPTPATVQVTVSDTPPPSGLTISNLSVASGQSYVVPASGLQAGSTVYIDRGYTFTTVPASVQGATYIRTANNDKTATTATFLSFTVNQPVSVSVAHDVRLTPKPSWLSTFTDTGINLVTSDTTLRLFARSFPAGTITLGGNASGGSGSMYSVIVQPQGGGGPVNQAPNGVINTPTGAQTIQVGQTVTFTGTGTDPEPNLPLTHRWTFGAGSGIADRTVEDPGAITFTTAGVFTVTYTVTDGLGLADPTPATVQVTVSDTPPPSGLTISNLSVASGQSYVVPASGLQAGSTVYIDRGYTFTTVPASVQGATYIRTANNDKSATTATFLSFTVNQPVSVSVAHDVRLTPKPSWLSTFTDTGTNLVTSDTTLRLFARSFPAGTITLGGNASGGSGSMYSVIVQPQSPTP</sequence>
<dbReference type="InterPro" id="IPR008963">
    <property type="entry name" value="Purple_acid_Pase-like_N"/>
</dbReference>
<evidence type="ECO:0000313" key="6">
    <source>
        <dbReference type="Proteomes" id="UP001302494"/>
    </source>
</evidence>
<evidence type="ECO:0000259" key="4">
    <source>
        <dbReference type="PROSITE" id="PS50853"/>
    </source>
</evidence>
<dbReference type="InterPro" id="IPR000601">
    <property type="entry name" value="PKD_dom"/>
</dbReference>
<dbReference type="GO" id="GO:0003993">
    <property type="term" value="F:acid phosphatase activity"/>
    <property type="evidence" value="ECO:0007669"/>
    <property type="project" value="InterPro"/>
</dbReference>
<dbReference type="InterPro" id="IPR035986">
    <property type="entry name" value="PKD_dom_sf"/>
</dbReference>
<dbReference type="SUPFAM" id="SSF56300">
    <property type="entry name" value="Metallo-dependent phosphatases"/>
    <property type="match status" value="1"/>
</dbReference>
<dbReference type="Gene3D" id="2.60.40.10">
    <property type="entry name" value="Immunoglobulins"/>
    <property type="match status" value="3"/>
</dbReference>
<dbReference type="RefSeq" id="WP_312740877.1">
    <property type="nucleotide sequence ID" value="NZ_CP116968.1"/>
</dbReference>
<reference evidence="5 6" key="1">
    <citation type="submission" date="2023-01" db="EMBL/GenBank/DDBJ databases">
        <title>Cultivation and genomic characterization of new, ubiquitous marine nitrite-oxidizing bacteria from the Nitrospirales.</title>
        <authorList>
            <person name="Mueller A.J."/>
            <person name="Daebeler A."/>
            <person name="Herbold C.W."/>
            <person name="Kirkegaard R.H."/>
            <person name="Daims H."/>
        </authorList>
    </citation>
    <scope>NUCLEOTIDE SEQUENCE [LARGE SCALE GENOMIC DNA]</scope>
    <source>
        <strain evidence="5 6">DK</strain>
    </source>
</reference>
<dbReference type="PROSITE" id="PS50093">
    <property type="entry name" value="PKD"/>
    <property type="match status" value="3"/>
</dbReference>
<dbReference type="Pfam" id="PF18911">
    <property type="entry name" value="PKD_4"/>
    <property type="match status" value="3"/>
</dbReference>
<dbReference type="CDD" id="cd00146">
    <property type="entry name" value="PKD"/>
    <property type="match status" value="3"/>
</dbReference>
<organism evidence="5 6">
    <name type="scientific">Candidatus Nitrospira neomarina</name>
    <dbReference type="NCBI Taxonomy" id="3020899"/>
    <lineage>
        <taxon>Bacteria</taxon>
        <taxon>Pseudomonadati</taxon>
        <taxon>Nitrospirota</taxon>
        <taxon>Nitrospiria</taxon>
        <taxon>Nitrospirales</taxon>
        <taxon>Nitrospiraceae</taxon>
        <taxon>Nitrospira</taxon>
    </lineage>
</organism>
<feature type="domain" description="Fibronectin type-III" evidence="4">
    <location>
        <begin position="21"/>
        <end position="118"/>
    </location>
</feature>
<dbReference type="Pfam" id="PF16656">
    <property type="entry name" value="Pur_ac_phosph_N"/>
    <property type="match status" value="1"/>
</dbReference>
<dbReference type="Pfam" id="PF00149">
    <property type="entry name" value="Metallophos"/>
    <property type="match status" value="1"/>
</dbReference>
<dbReference type="SMART" id="SM00089">
    <property type="entry name" value="PKD"/>
    <property type="match status" value="3"/>
</dbReference>
<name>A0AA96GFQ3_9BACT</name>
<protein>
    <submittedName>
        <fullName evidence="5">PKD domain-containing protein</fullName>
    </submittedName>
</protein>
<dbReference type="InterPro" id="IPR003961">
    <property type="entry name" value="FN3_dom"/>
</dbReference>
<dbReference type="Gene3D" id="2.60.40.380">
    <property type="entry name" value="Purple acid phosphatase-like, N-terminal"/>
    <property type="match status" value="1"/>
</dbReference>
<dbReference type="InterPro" id="IPR015914">
    <property type="entry name" value="PAPs_N"/>
</dbReference>
<accession>A0AA96GFQ3</accession>
<dbReference type="Proteomes" id="UP001302494">
    <property type="component" value="Chromosome"/>
</dbReference>
<dbReference type="InterPro" id="IPR039331">
    <property type="entry name" value="PAPs-like"/>
</dbReference>
<evidence type="ECO:0000256" key="1">
    <source>
        <dbReference type="ARBA" id="ARBA00022729"/>
    </source>
</evidence>
<dbReference type="PROSITE" id="PS50853">
    <property type="entry name" value="FN3"/>
    <property type="match status" value="1"/>
</dbReference>
<dbReference type="InterPro" id="IPR029052">
    <property type="entry name" value="Metallo-depent_PP-like"/>
</dbReference>
<dbReference type="GO" id="GO:0046872">
    <property type="term" value="F:metal ion binding"/>
    <property type="evidence" value="ECO:0007669"/>
    <property type="project" value="InterPro"/>
</dbReference>
<dbReference type="InterPro" id="IPR013783">
    <property type="entry name" value="Ig-like_fold"/>
</dbReference>